<dbReference type="Pfam" id="PF00072">
    <property type="entry name" value="Response_reg"/>
    <property type="match status" value="1"/>
</dbReference>
<dbReference type="SMART" id="SM00448">
    <property type="entry name" value="REC"/>
    <property type="match status" value="1"/>
</dbReference>
<dbReference type="EMBL" id="OX365700">
    <property type="protein sequence ID" value="CAI4032106.1"/>
    <property type="molecule type" value="Genomic_DNA"/>
</dbReference>
<dbReference type="CDD" id="cd17535">
    <property type="entry name" value="REC_NarL-like"/>
    <property type="match status" value="1"/>
</dbReference>
<dbReference type="CDD" id="cd06170">
    <property type="entry name" value="LuxR_C_like"/>
    <property type="match status" value="1"/>
</dbReference>
<dbReference type="InterPro" id="IPR011006">
    <property type="entry name" value="CheY-like_superfamily"/>
</dbReference>
<accession>A0AA86N051</accession>
<dbReference type="InterPro" id="IPR016032">
    <property type="entry name" value="Sig_transdc_resp-reg_C-effctor"/>
</dbReference>
<name>A0AA86N051_9BACT</name>
<dbReference type="GO" id="GO:0003677">
    <property type="term" value="F:DNA binding"/>
    <property type="evidence" value="ECO:0007669"/>
    <property type="project" value="UniProtKB-KW"/>
</dbReference>
<evidence type="ECO:0000256" key="3">
    <source>
        <dbReference type="PROSITE-ProRule" id="PRU00169"/>
    </source>
</evidence>
<evidence type="ECO:0000313" key="7">
    <source>
        <dbReference type="Proteomes" id="UP001179121"/>
    </source>
</evidence>
<dbReference type="Gene3D" id="3.40.50.2300">
    <property type="match status" value="1"/>
</dbReference>
<dbReference type="SMART" id="SM00421">
    <property type="entry name" value="HTH_LUXR"/>
    <property type="match status" value="1"/>
</dbReference>
<dbReference type="RefSeq" id="WP_289268855.1">
    <property type="nucleotide sequence ID" value="NZ_OX365700.1"/>
</dbReference>
<feature type="domain" description="HTH luxR-type" evidence="4">
    <location>
        <begin position="145"/>
        <end position="210"/>
    </location>
</feature>
<evidence type="ECO:0000259" key="4">
    <source>
        <dbReference type="PROSITE" id="PS50043"/>
    </source>
</evidence>
<dbReference type="InterPro" id="IPR001789">
    <property type="entry name" value="Sig_transdc_resp-reg_receiver"/>
</dbReference>
<dbReference type="SUPFAM" id="SSF46894">
    <property type="entry name" value="C-terminal effector domain of the bipartite response regulators"/>
    <property type="match status" value="1"/>
</dbReference>
<feature type="domain" description="Response regulatory" evidence="5">
    <location>
        <begin position="5"/>
        <end position="121"/>
    </location>
</feature>
<dbReference type="GO" id="GO:0006355">
    <property type="term" value="P:regulation of DNA-templated transcription"/>
    <property type="evidence" value="ECO:0007669"/>
    <property type="project" value="InterPro"/>
</dbReference>
<feature type="modified residue" description="4-aspartylphosphate" evidence="3">
    <location>
        <position position="56"/>
    </location>
</feature>
<sequence length="215" mass="24217">MKLFRVLLADDHRLLLDAFTQLFEGYDEYDIVGTALDGRQLIAQALRLKPDIVIADVAMPLLNGLDALERLKQRLPHTAFIILTASEDPDLARRALEAGAMGYLLKSEASTRLFEALRAVRQGRRYMCPAMASVLEDIPRTGRSPLSGRRPLTPRQREVLQLLAEGRSMKEVAATLGMTPRTVAFHKYRVMDQFRLKSTADLVQFAIRERLISAL</sequence>
<dbReference type="PRINTS" id="PR00038">
    <property type="entry name" value="HTHLUXR"/>
</dbReference>
<dbReference type="Proteomes" id="UP001179121">
    <property type="component" value="Chromosome"/>
</dbReference>
<dbReference type="PROSITE" id="PS50043">
    <property type="entry name" value="HTH_LUXR_2"/>
    <property type="match status" value="1"/>
</dbReference>
<dbReference type="KEGG" id="nti:DNFV4_02531"/>
<evidence type="ECO:0000313" key="6">
    <source>
        <dbReference type="EMBL" id="CAI4032106.1"/>
    </source>
</evidence>
<dbReference type="InterPro" id="IPR039420">
    <property type="entry name" value="WalR-like"/>
</dbReference>
<keyword evidence="2 6" id="KW-0238">DNA-binding</keyword>
<protein>
    <submittedName>
        <fullName evidence="6">DNA-binding response regulator</fullName>
    </submittedName>
</protein>
<proteinExistence type="predicted"/>
<gene>
    <name evidence="6" type="ORF">DNFV4_02531</name>
</gene>
<dbReference type="PANTHER" id="PTHR43214">
    <property type="entry name" value="TWO-COMPONENT RESPONSE REGULATOR"/>
    <property type="match status" value="1"/>
</dbReference>
<keyword evidence="7" id="KW-1185">Reference proteome</keyword>
<dbReference type="Pfam" id="PF00196">
    <property type="entry name" value="GerE"/>
    <property type="match status" value="1"/>
</dbReference>
<dbReference type="SUPFAM" id="SSF52172">
    <property type="entry name" value="CheY-like"/>
    <property type="match status" value="1"/>
</dbReference>
<dbReference type="InterPro" id="IPR058245">
    <property type="entry name" value="NreC/VraR/RcsB-like_REC"/>
</dbReference>
<evidence type="ECO:0000259" key="5">
    <source>
        <dbReference type="PROSITE" id="PS50110"/>
    </source>
</evidence>
<reference evidence="6" key="1">
    <citation type="submission" date="2022-10" db="EMBL/GenBank/DDBJ databases">
        <authorList>
            <person name="Koch H."/>
        </authorList>
    </citation>
    <scope>NUCLEOTIDE SEQUENCE</scope>
    <source>
        <strain evidence="6">DNF</strain>
    </source>
</reference>
<dbReference type="PROSITE" id="PS50110">
    <property type="entry name" value="RESPONSE_REGULATORY"/>
    <property type="match status" value="1"/>
</dbReference>
<dbReference type="AlphaFoldDB" id="A0AA86N051"/>
<dbReference type="InterPro" id="IPR000792">
    <property type="entry name" value="Tscrpt_reg_LuxR_C"/>
</dbReference>
<evidence type="ECO:0000256" key="2">
    <source>
        <dbReference type="ARBA" id="ARBA00023125"/>
    </source>
</evidence>
<evidence type="ECO:0000256" key="1">
    <source>
        <dbReference type="ARBA" id="ARBA00022553"/>
    </source>
</evidence>
<organism evidence="6 7">
    <name type="scientific">Nitrospira tepida</name>
    <dbReference type="NCBI Taxonomy" id="2973512"/>
    <lineage>
        <taxon>Bacteria</taxon>
        <taxon>Pseudomonadati</taxon>
        <taxon>Nitrospirota</taxon>
        <taxon>Nitrospiria</taxon>
        <taxon>Nitrospirales</taxon>
        <taxon>Nitrospiraceae</taxon>
        <taxon>Nitrospira</taxon>
    </lineage>
</organism>
<dbReference type="GO" id="GO:0000160">
    <property type="term" value="P:phosphorelay signal transduction system"/>
    <property type="evidence" value="ECO:0007669"/>
    <property type="project" value="InterPro"/>
</dbReference>
<keyword evidence="1 3" id="KW-0597">Phosphoprotein</keyword>
<dbReference type="PANTHER" id="PTHR43214:SF43">
    <property type="entry name" value="TWO-COMPONENT RESPONSE REGULATOR"/>
    <property type="match status" value="1"/>
</dbReference>